<feature type="transmembrane region" description="Helical" evidence="8">
    <location>
        <begin position="394"/>
        <end position="414"/>
    </location>
</feature>
<dbReference type="InterPro" id="IPR032807">
    <property type="entry name" value="GNVR"/>
</dbReference>
<keyword evidence="4 8" id="KW-0812">Transmembrane</keyword>
<evidence type="ECO:0000256" key="8">
    <source>
        <dbReference type="SAM" id="Phobius"/>
    </source>
</evidence>
<dbReference type="RefSeq" id="WP_073024315.1">
    <property type="nucleotide sequence ID" value="NZ_FQZS01000004.1"/>
</dbReference>
<keyword evidence="7" id="KW-0175">Coiled coil</keyword>
<gene>
    <name evidence="11" type="ORF">SAMN02745176_00571</name>
</gene>
<dbReference type="PANTHER" id="PTHR32309:SF13">
    <property type="entry name" value="FERRIC ENTEROBACTIN TRANSPORT PROTEIN FEPE"/>
    <property type="match status" value="1"/>
</dbReference>
<evidence type="ECO:0000256" key="1">
    <source>
        <dbReference type="ARBA" id="ARBA00004651"/>
    </source>
</evidence>
<feature type="transmembrane region" description="Helical" evidence="8">
    <location>
        <begin position="20"/>
        <end position="40"/>
    </location>
</feature>
<evidence type="ECO:0000256" key="2">
    <source>
        <dbReference type="ARBA" id="ARBA00006683"/>
    </source>
</evidence>
<evidence type="ECO:0000256" key="5">
    <source>
        <dbReference type="ARBA" id="ARBA00022989"/>
    </source>
</evidence>
<feature type="domain" description="Polysaccharide chain length determinant N-terminal" evidence="9">
    <location>
        <begin position="3"/>
        <end position="103"/>
    </location>
</feature>
<dbReference type="PANTHER" id="PTHR32309">
    <property type="entry name" value="TYROSINE-PROTEIN KINASE"/>
    <property type="match status" value="1"/>
</dbReference>
<evidence type="ECO:0000259" key="10">
    <source>
        <dbReference type="Pfam" id="PF13807"/>
    </source>
</evidence>
<keyword evidence="5 8" id="KW-1133">Transmembrane helix</keyword>
<evidence type="ECO:0000256" key="4">
    <source>
        <dbReference type="ARBA" id="ARBA00022692"/>
    </source>
</evidence>
<dbReference type="Pfam" id="PF02706">
    <property type="entry name" value="Wzz"/>
    <property type="match status" value="1"/>
</dbReference>
<dbReference type="Proteomes" id="UP000184442">
    <property type="component" value="Unassembled WGS sequence"/>
</dbReference>
<evidence type="ECO:0000256" key="3">
    <source>
        <dbReference type="ARBA" id="ARBA00022475"/>
    </source>
</evidence>
<feature type="coiled-coil region" evidence="7">
    <location>
        <begin position="176"/>
        <end position="241"/>
    </location>
</feature>
<evidence type="ECO:0000256" key="6">
    <source>
        <dbReference type="ARBA" id="ARBA00023136"/>
    </source>
</evidence>
<dbReference type="GO" id="GO:0005886">
    <property type="term" value="C:plasma membrane"/>
    <property type="evidence" value="ECO:0007669"/>
    <property type="project" value="UniProtKB-SubCell"/>
</dbReference>
<proteinExistence type="inferred from homology"/>
<evidence type="ECO:0000259" key="9">
    <source>
        <dbReference type="Pfam" id="PF02706"/>
    </source>
</evidence>
<evidence type="ECO:0000313" key="11">
    <source>
        <dbReference type="EMBL" id="SHI53079.1"/>
    </source>
</evidence>
<keyword evidence="6 8" id="KW-0472">Membrane</keyword>
<sequence>MQEEITLRELIEILLKGKKLIAIITVVAIVASGILSFLILDPVYEAKTILIASGVNAKVQTQSQSQGIEELLDTMSRYPQMSIETYKEQISNPHILNQVIQELNLEEKGINRVQLRDMLSLSTIKDTNLITIAVKHSDPVLAADIANTVAKKFTAHISDIAKAQADKSSNYIKTQMDIEKENLDAALLEYKNYLAQPKGLLELQKEVNSKTDLITQYKNDLLNAEIEEKKITASLEAAKKELANTPERITLKKSIADDPLLTQYAENKNDNTIKDVLNIDLESEELNNLYINLKNQVNNYEIQLSQIRAQKEALSKAIEETANELETLQVELAEKQHQDNIMKQKVEFAQSTYEAFLNKYEETRILKSSDIGEASIIIVSPAARPLTPVGPRKMSNIAIAAVLGFMVGVFVVFFKEYWTSTSSTDNNSIKA</sequence>
<organism evidence="11 12">
    <name type="scientific">Lutispora thermophila DSM 19022</name>
    <dbReference type="NCBI Taxonomy" id="1122184"/>
    <lineage>
        <taxon>Bacteria</taxon>
        <taxon>Bacillati</taxon>
        <taxon>Bacillota</taxon>
        <taxon>Clostridia</taxon>
        <taxon>Lutisporales</taxon>
        <taxon>Lutisporaceae</taxon>
        <taxon>Lutispora</taxon>
    </lineage>
</organism>
<dbReference type="OrthoDB" id="2360475at2"/>
<dbReference type="InterPro" id="IPR050445">
    <property type="entry name" value="Bact_polysacc_biosynth/exp"/>
</dbReference>
<evidence type="ECO:0000313" key="12">
    <source>
        <dbReference type="Proteomes" id="UP000184442"/>
    </source>
</evidence>
<keyword evidence="3" id="KW-1003">Cell membrane</keyword>
<dbReference type="InterPro" id="IPR003856">
    <property type="entry name" value="LPS_length_determ_N"/>
</dbReference>
<feature type="coiled-coil region" evidence="7">
    <location>
        <begin position="283"/>
        <end position="338"/>
    </location>
</feature>
<comment type="similarity">
    <text evidence="2">Belongs to the CpsC/CapA family.</text>
</comment>
<dbReference type="STRING" id="1122184.SAMN02745176_00571"/>
<name>A0A1M6BWF1_9FIRM</name>
<dbReference type="GO" id="GO:0004713">
    <property type="term" value="F:protein tyrosine kinase activity"/>
    <property type="evidence" value="ECO:0007669"/>
    <property type="project" value="TreeGrafter"/>
</dbReference>
<feature type="domain" description="Tyrosine-protein kinase G-rich" evidence="10">
    <location>
        <begin position="342"/>
        <end position="416"/>
    </location>
</feature>
<dbReference type="AlphaFoldDB" id="A0A1M6BWF1"/>
<dbReference type="Pfam" id="PF13807">
    <property type="entry name" value="GNVR"/>
    <property type="match status" value="1"/>
</dbReference>
<accession>A0A1M6BWF1</accession>
<protein>
    <submittedName>
        <fullName evidence="11">Uncharacterized protein involved in exopolysaccharide biosynthesis</fullName>
    </submittedName>
</protein>
<evidence type="ECO:0000256" key="7">
    <source>
        <dbReference type="SAM" id="Coils"/>
    </source>
</evidence>
<dbReference type="EMBL" id="FQZS01000004">
    <property type="protein sequence ID" value="SHI53079.1"/>
    <property type="molecule type" value="Genomic_DNA"/>
</dbReference>
<reference evidence="11 12" key="1">
    <citation type="submission" date="2016-11" db="EMBL/GenBank/DDBJ databases">
        <authorList>
            <person name="Jaros S."/>
            <person name="Januszkiewicz K."/>
            <person name="Wedrychowicz H."/>
        </authorList>
    </citation>
    <scope>NUCLEOTIDE SEQUENCE [LARGE SCALE GENOMIC DNA]</scope>
    <source>
        <strain evidence="11 12">DSM 19022</strain>
    </source>
</reference>
<comment type="subcellular location">
    <subcellularLocation>
        <location evidence="1">Cell membrane</location>
        <topology evidence="1">Multi-pass membrane protein</topology>
    </subcellularLocation>
</comment>
<keyword evidence="12" id="KW-1185">Reference proteome</keyword>